<sequence>MQAGFKDLVRFYLFFFFFFSRAYFIRMYVTHCVATLRRKTKVYPGRASNAGLPPRFSRIRPMAVRGVLILKTSDNSSQNTSFFHAVVGRAI</sequence>
<keyword evidence="1" id="KW-1133">Transmembrane helix</keyword>
<accession>A0A6B0UGY5</accession>
<feature type="transmembrane region" description="Helical" evidence="1">
    <location>
        <begin position="12"/>
        <end position="29"/>
    </location>
</feature>
<proteinExistence type="predicted"/>
<keyword evidence="1" id="KW-0812">Transmembrane</keyword>
<dbReference type="EMBL" id="GIFC01004330">
    <property type="protein sequence ID" value="MXU86413.1"/>
    <property type="molecule type" value="Transcribed_RNA"/>
</dbReference>
<keyword evidence="1" id="KW-0472">Membrane</keyword>
<evidence type="ECO:0000256" key="1">
    <source>
        <dbReference type="SAM" id="Phobius"/>
    </source>
</evidence>
<protein>
    <submittedName>
        <fullName evidence="2">Putative secreted protein</fullName>
    </submittedName>
</protein>
<dbReference type="AlphaFoldDB" id="A0A6B0UGY5"/>
<reference evidence="2" key="1">
    <citation type="submission" date="2019-12" db="EMBL/GenBank/DDBJ databases">
        <title>An insight into the sialome of adult female Ixodes ricinus ticks feeding for 6 days.</title>
        <authorList>
            <person name="Perner J."/>
            <person name="Ribeiro J.M.C."/>
        </authorList>
    </citation>
    <scope>NUCLEOTIDE SEQUENCE</scope>
    <source>
        <strain evidence="2">Semi-engorged</strain>
        <tissue evidence="2">Salivary glands</tissue>
    </source>
</reference>
<organism evidence="2">
    <name type="scientific">Ixodes ricinus</name>
    <name type="common">Common tick</name>
    <name type="synonym">Acarus ricinus</name>
    <dbReference type="NCBI Taxonomy" id="34613"/>
    <lineage>
        <taxon>Eukaryota</taxon>
        <taxon>Metazoa</taxon>
        <taxon>Ecdysozoa</taxon>
        <taxon>Arthropoda</taxon>
        <taxon>Chelicerata</taxon>
        <taxon>Arachnida</taxon>
        <taxon>Acari</taxon>
        <taxon>Parasitiformes</taxon>
        <taxon>Ixodida</taxon>
        <taxon>Ixodoidea</taxon>
        <taxon>Ixodidae</taxon>
        <taxon>Ixodinae</taxon>
        <taxon>Ixodes</taxon>
    </lineage>
</organism>
<name>A0A6B0UGY5_IXORI</name>
<evidence type="ECO:0000313" key="2">
    <source>
        <dbReference type="EMBL" id="MXU86413.1"/>
    </source>
</evidence>